<evidence type="ECO:0000256" key="3">
    <source>
        <dbReference type="ARBA" id="ARBA00023004"/>
    </source>
</evidence>
<dbReference type="SUPFAM" id="SSF53706">
    <property type="entry name" value="Formate dehydrogenase/DMSO reductase, domains 1-3"/>
    <property type="match status" value="1"/>
</dbReference>
<organism evidence="6 7">
    <name type="scientific">Parasphingorhabdus halotolerans</name>
    <dbReference type="NCBI Taxonomy" id="2725558"/>
    <lineage>
        <taxon>Bacteria</taxon>
        <taxon>Pseudomonadati</taxon>
        <taxon>Pseudomonadota</taxon>
        <taxon>Alphaproteobacteria</taxon>
        <taxon>Sphingomonadales</taxon>
        <taxon>Sphingomonadaceae</taxon>
        <taxon>Parasphingorhabdus</taxon>
    </lineage>
</organism>
<dbReference type="Pfam" id="PF04879">
    <property type="entry name" value="Molybdop_Fe4S4"/>
    <property type="match status" value="1"/>
</dbReference>
<dbReference type="Proteomes" id="UP000501600">
    <property type="component" value="Chromosome"/>
</dbReference>
<comment type="similarity">
    <text evidence="1">Belongs to the prokaryotic molybdopterin-containing oxidoreductase family.</text>
</comment>
<evidence type="ECO:0000256" key="2">
    <source>
        <dbReference type="ARBA" id="ARBA00022723"/>
    </source>
</evidence>
<sequence>MSQVHARTCHICEANCGVLVEVEGREILSIKGNPDHVLSRGHICPKATAIADLQDDPDRLHKPVKKVDGKWQEISWEVAFAEIAAKLTDLKGQGAKPAMYMGNPSAHDYGISTQISQLRRAIGLKNIYSASTLDQIPHHVVQYHMYGHVSLAAVPDIDRCQYLVIIGGNPVASNGSIWTVPDFKKRVKEMQGRDGQLVVVDPRRTETAKIADAHHFVKPGTDTALLIGILKSVFDSGLANTSRLDAILDDSWSAIEPAIAGFDMDALAAHCGVPVEVVQDIAAQLAADQPAAIYGRMGVSVCEFGTLNQWLIQVINIATDNLDREGGTMVPEPALDTINIVGQGSVRKADTVRGEMPSVMSELPMVTFADELLRDDEERIRSLFVITGNPVLSAPDGAKLDRALENLDLMVSFDMYVTATSRHADYILPPCGPMEKDHYPFFFGPLAIRNYASYSPAIFDMPEGEKADWEIIAELAREILATDGQDVPNIREPRDVLDEMLRSSPAGLTLAEVEAAPNGIDLGPLRPCMAERLRTDDKKINAAHPDFLAELQRFSASLDSEQPETLRLIGRRHVRQNNSWLHNSKRLQKGPNRCTLMINPADAAERGLADGDMASVASRVNSVDIVVEVTDDVMTGVVSIPHGFGHRRDGVELSVARENPNVSLNDLTDPEGFDPLSGNAVLNATPVAVTKAEELVAAE</sequence>
<dbReference type="GO" id="GO:0051536">
    <property type="term" value="F:iron-sulfur cluster binding"/>
    <property type="evidence" value="ECO:0007669"/>
    <property type="project" value="UniProtKB-KW"/>
</dbReference>
<dbReference type="CDD" id="cd02782">
    <property type="entry name" value="MopB_CT_1"/>
    <property type="match status" value="1"/>
</dbReference>
<keyword evidence="4" id="KW-0411">Iron-sulfur</keyword>
<proteinExistence type="inferred from homology"/>
<evidence type="ECO:0000313" key="6">
    <source>
        <dbReference type="EMBL" id="QJB68398.1"/>
    </source>
</evidence>
<gene>
    <name evidence="6" type="ORF">HF685_03005</name>
</gene>
<dbReference type="InterPro" id="IPR006656">
    <property type="entry name" value="Mopterin_OxRdtase"/>
</dbReference>
<dbReference type="SMART" id="SM00926">
    <property type="entry name" value="Molybdop_Fe4S4"/>
    <property type="match status" value="1"/>
</dbReference>
<evidence type="ECO:0000256" key="4">
    <source>
        <dbReference type="ARBA" id="ARBA00023014"/>
    </source>
</evidence>
<dbReference type="PANTHER" id="PTHR43742:SF6">
    <property type="entry name" value="OXIDOREDUCTASE YYAE-RELATED"/>
    <property type="match status" value="1"/>
</dbReference>
<accession>A0A6H2DJM7</accession>
<dbReference type="EMBL" id="CP051217">
    <property type="protein sequence ID" value="QJB68398.1"/>
    <property type="molecule type" value="Genomic_DNA"/>
</dbReference>
<evidence type="ECO:0000313" key="7">
    <source>
        <dbReference type="Proteomes" id="UP000501600"/>
    </source>
</evidence>
<dbReference type="PROSITE" id="PS51669">
    <property type="entry name" value="4FE4S_MOW_BIS_MGD"/>
    <property type="match status" value="1"/>
</dbReference>
<dbReference type="AlphaFoldDB" id="A0A6H2DJM7"/>
<dbReference type="GO" id="GO:0043546">
    <property type="term" value="F:molybdopterin cofactor binding"/>
    <property type="evidence" value="ECO:0007669"/>
    <property type="project" value="InterPro"/>
</dbReference>
<dbReference type="InterPro" id="IPR006963">
    <property type="entry name" value="Mopterin_OxRdtase_4Fe-4S_dom"/>
</dbReference>
<dbReference type="RefSeq" id="WP_168818241.1">
    <property type="nucleotide sequence ID" value="NZ_CP051217.1"/>
</dbReference>
<dbReference type="InterPro" id="IPR006657">
    <property type="entry name" value="MoPterin_dinucl-bd_dom"/>
</dbReference>
<keyword evidence="3" id="KW-0408">Iron</keyword>
<dbReference type="Gene3D" id="3.40.228.10">
    <property type="entry name" value="Dimethylsulfoxide Reductase, domain 2"/>
    <property type="match status" value="1"/>
</dbReference>
<reference evidence="6 7" key="1">
    <citation type="submission" date="2020-04" db="EMBL/GenBank/DDBJ databases">
        <title>Genome sequence for Sphingorhabdus sp. strain M1.</title>
        <authorList>
            <person name="Park S.-J."/>
        </authorList>
    </citation>
    <scope>NUCLEOTIDE SEQUENCE [LARGE SCALE GENOMIC DNA]</scope>
    <source>
        <strain evidence="6 7">JK6</strain>
    </source>
</reference>
<dbReference type="PANTHER" id="PTHR43742">
    <property type="entry name" value="TRIMETHYLAMINE-N-OXIDE REDUCTASE"/>
    <property type="match status" value="1"/>
</dbReference>
<keyword evidence="7" id="KW-1185">Reference proteome</keyword>
<evidence type="ECO:0000256" key="1">
    <source>
        <dbReference type="ARBA" id="ARBA00010312"/>
    </source>
</evidence>
<dbReference type="GO" id="GO:0016491">
    <property type="term" value="F:oxidoreductase activity"/>
    <property type="evidence" value="ECO:0007669"/>
    <property type="project" value="InterPro"/>
</dbReference>
<keyword evidence="2" id="KW-0479">Metal-binding</keyword>
<name>A0A6H2DJM7_9SPHN</name>
<dbReference type="Pfam" id="PF01568">
    <property type="entry name" value="Molydop_binding"/>
    <property type="match status" value="1"/>
</dbReference>
<evidence type="ECO:0000259" key="5">
    <source>
        <dbReference type="PROSITE" id="PS51669"/>
    </source>
</evidence>
<dbReference type="KEGG" id="phao:HF685_03005"/>
<feature type="domain" description="4Fe-4S Mo/W bis-MGD-type" evidence="5">
    <location>
        <begin position="1"/>
        <end position="58"/>
    </location>
</feature>
<dbReference type="Gene3D" id="2.20.25.90">
    <property type="entry name" value="ADC-like domains"/>
    <property type="match status" value="1"/>
</dbReference>
<dbReference type="Gene3D" id="2.40.40.20">
    <property type="match status" value="1"/>
</dbReference>
<dbReference type="Gene3D" id="3.40.50.740">
    <property type="match status" value="1"/>
</dbReference>
<dbReference type="Pfam" id="PF00384">
    <property type="entry name" value="Molybdopterin"/>
    <property type="match status" value="1"/>
</dbReference>
<protein>
    <submittedName>
        <fullName evidence="6">Molybdopterin-dependent oxidoreductase</fullName>
    </submittedName>
</protein>
<dbReference type="GO" id="GO:0046872">
    <property type="term" value="F:metal ion binding"/>
    <property type="evidence" value="ECO:0007669"/>
    <property type="project" value="UniProtKB-KW"/>
</dbReference>
<dbReference type="InterPro" id="IPR050612">
    <property type="entry name" value="Prok_Mopterin_Oxidored"/>
</dbReference>